<dbReference type="AlphaFoldDB" id="A0A8J8P5K8"/>
<evidence type="ECO:0000313" key="2">
    <source>
        <dbReference type="Proteomes" id="UP000785679"/>
    </source>
</evidence>
<proteinExistence type="predicted"/>
<comment type="caution">
    <text evidence="1">The sequence shown here is derived from an EMBL/GenBank/DDBJ whole genome shotgun (WGS) entry which is preliminary data.</text>
</comment>
<accession>A0A8J8P5K8</accession>
<evidence type="ECO:0000313" key="1">
    <source>
        <dbReference type="EMBL" id="TNV86245.1"/>
    </source>
</evidence>
<dbReference type="EMBL" id="RRYP01001215">
    <property type="protein sequence ID" value="TNV86245.1"/>
    <property type="molecule type" value="Genomic_DNA"/>
</dbReference>
<organism evidence="1 2">
    <name type="scientific">Halteria grandinella</name>
    <dbReference type="NCBI Taxonomy" id="5974"/>
    <lineage>
        <taxon>Eukaryota</taxon>
        <taxon>Sar</taxon>
        <taxon>Alveolata</taxon>
        <taxon>Ciliophora</taxon>
        <taxon>Intramacronucleata</taxon>
        <taxon>Spirotrichea</taxon>
        <taxon>Stichotrichia</taxon>
        <taxon>Sporadotrichida</taxon>
        <taxon>Halteriidae</taxon>
        <taxon>Halteria</taxon>
    </lineage>
</organism>
<protein>
    <submittedName>
        <fullName evidence="1">Uncharacterized protein</fullName>
    </submittedName>
</protein>
<keyword evidence="2" id="KW-1185">Reference proteome</keyword>
<dbReference type="Proteomes" id="UP000785679">
    <property type="component" value="Unassembled WGS sequence"/>
</dbReference>
<name>A0A8J8P5K8_HALGN</name>
<reference evidence="1" key="1">
    <citation type="submission" date="2019-06" db="EMBL/GenBank/DDBJ databases">
        <authorList>
            <person name="Zheng W."/>
        </authorList>
    </citation>
    <scope>NUCLEOTIDE SEQUENCE</scope>
    <source>
        <strain evidence="1">QDHG01</strain>
    </source>
</reference>
<sequence>MQMGTITITSISAMEHTMIIMEEAQGGLREMLEIKINKKLIIILTSFHTHPYKNYLKHLTKGTWLRAHALHVPVISTIPTIAQRYVIIRPLSQGLFQTSV</sequence>
<gene>
    <name evidence="1" type="ORF">FGO68_gene8674</name>
</gene>